<feature type="domain" description="RCK N-terminal" evidence="14">
    <location>
        <begin position="407"/>
        <end position="504"/>
    </location>
</feature>
<keyword evidence="6" id="KW-0633">Potassium transport</keyword>
<keyword evidence="9 12" id="KW-1133">Transmembrane helix</keyword>
<dbReference type="Pfam" id="PF02254">
    <property type="entry name" value="TrkA_N"/>
    <property type="match status" value="1"/>
</dbReference>
<keyword evidence="11 12" id="KW-0472">Membrane</keyword>
<dbReference type="OrthoDB" id="9781411at2"/>
<keyword evidence="7 12" id="KW-0812">Transmembrane</keyword>
<dbReference type="Pfam" id="PF00999">
    <property type="entry name" value="Na_H_Exchanger"/>
    <property type="match status" value="1"/>
</dbReference>
<feature type="transmembrane region" description="Helical" evidence="12">
    <location>
        <begin position="275"/>
        <end position="295"/>
    </location>
</feature>
<organism evidence="15 16">
    <name type="scientific">Aurantiacibacter xanthus</name>
    <dbReference type="NCBI Taxonomy" id="1784712"/>
    <lineage>
        <taxon>Bacteria</taxon>
        <taxon>Pseudomonadati</taxon>
        <taxon>Pseudomonadota</taxon>
        <taxon>Alphaproteobacteria</taxon>
        <taxon>Sphingomonadales</taxon>
        <taxon>Erythrobacteraceae</taxon>
        <taxon>Aurantiacibacter</taxon>
    </lineage>
</organism>
<keyword evidence="5" id="KW-1003">Cell membrane</keyword>
<feature type="transmembrane region" description="Helical" evidence="12">
    <location>
        <begin position="6"/>
        <end position="27"/>
    </location>
</feature>
<comment type="subcellular location">
    <subcellularLocation>
        <location evidence="1">Endomembrane system</location>
        <topology evidence="1">Multi-pass membrane protein</topology>
    </subcellularLocation>
</comment>
<dbReference type="GO" id="GO:0012505">
    <property type="term" value="C:endomembrane system"/>
    <property type="evidence" value="ECO:0007669"/>
    <property type="project" value="UniProtKB-SubCell"/>
</dbReference>
<name>A0A3A1P629_9SPHN</name>
<evidence type="ECO:0000256" key="11">
    <source>
        <dbReference type="ARBA" id="ARBA00023136"/>
    </source>
</evidence>
<evidence type="ECO:0000256" key="6">
    <source>
        <dbReference type="ARBA" id="ARBA00022538"/>
    </source>
</evidence>
<comment type="similarity">
    <text evidence="2">Belongs to the monovalent cation:proton antiporter 2 (CPA2) transporter (TC 2.A.37) family.</text>
</comment>
<accession>A0A3A1P629</accession>
<comment type="caution">
    <text evidence="15">The sequence shown here is derived from an EMBL/GenBank/DDBJ whole genome shotgun (WGS) entry which is preliminary data.</text>
</comment>
<evidence type="ECO:0000256" key="1">
    <source>
        <dbReference type="ARBA" id="ARBA00004127"/>
    </source>
</evidence>
<evidence type="ECO:0000256" key="5">
    <source>
        <dbReference type="ARBA" id="ARBA00022475"/>
    </source>
</evidence>
<dbReference type="InterPro" id="IPR004771">
    <property type="entry name" value="K/H_exchanger"/>
</dbReference>
<evidence type="ECO:0000256" key="2">
    <source>
        <dbReference type="ARBA" id="ARBA00005551"/>
    </source>
</evidence>
<dbReference type="Proteomes" id="UP000265366">
    <property type="component" value="Unassembled WGS sequence"/>
</dbReference>
<dbReference type="Gene3D" id="1.20.1530.20">
    <property type="match status" value="1"/>
</dbReference>
<dbReference type="Gene3D" id="3.40.50.720">
    <property type="entry name" value="NAD(P)-binding Rossmann-like Domain"/>
    <property type="match status" value="1"/>
</dbReference>
<dbReference type="InterPro" id="IPR038770">
    <property type="entry name" value="Na+/solute_symporter_sf"/>
</dbReference>
<dbReference type="InterPro" id="IPR036291">
    <property type="entry name" value="NAD(P)-bd_dom_sf"/>
</dbReference>
<dbReference type="AlphaFoldDB" id="A0A3A1P629"/>
<dbReference type="InterPro" id="IPR003148">
    <property type="entry name" value="RCK_N"/>
</dbReference>
<dbReference type="RefSeq" id="WP_119592782.1">
    <property type="nucleotide sequence ID" value="NZ_QXFM01000088.1"/>
</dbReference>
<evidence type="ECO:0000256" key="12">
    <source>
        <dbReference type="SAM" id="Phobius"/>
    </source>
</evidence>
<dbReference type="FunFam" id="3.40.50.720:FF:000036">
    <property type="entry name" value="Glutathione-regulated potassium-efflux system protein KefB"/>
    <property type="match status" value="1"/>
</dbReference>
<evidence type="ECO:0000256" key="7">
    <source>
        <dbReference type="ARBA" id="ARBA00022692"/>
    </source>
</evidence>
<dbReference type="GO" id="GO:0015297">
    <property type="term" value="F:antiporter activity"/>
    <property type="evidence" value="ECO:0007669"/>
    <property type="project" value="UniProtKB-KW"/>
</dbReference>
<proteinExistence type="inferred from homology"/>
<dbReference type="PRINTS" id="PR00335">
    <property type="entry name" value="KUPTAKETRKA"/>
</dbReference>
<dbReference type="InterPro" id="IPR006036">
    <property type="entry name" value="K_uptake_TrkA"/>
</dbReference>
<feature type="transmembrane region" description="Helical" evidence="12">
    <location>
        <begin position="153"/>
        <end position="174"/>
    </location>
</feature>
<dbReference type="PANTHER" id="PTHR46157:SF8">
    <property type="entry name" value="GLUTATHIONE-REGULATED POTASSIUM-EFFLUX SYSTEM PROTEIN"/>
    <property type="match status" value="1"/>
</dbReference>
<dbReference type="NCBIfam" id="TIGR00932">
    <property type="entry name" value="2a37"/>
    <property type="match status" value="1"/>
</dbReference>
<feature type="transmembrane region" description="Helical" evidence="12">
    <location>
        <begin position="118"/>
        <end position="141"/>
    </location>
</feature>
<feature type="transmembrane region" description="Helical" evidence="12">
    <location>
        <begin position="59"/>
        <end position="78"/>
    </location>
</feature>
<dbReference type="GO" id="GO:0015079">
    <property type="term" value="F:potassium ion transmembrane transporter activity"/>
    <property type="evidence" value="ECO:0007669"/>
    <property type="project" value="InterPro"/>
</dbReference>
<feature type="transmembrane region" description="Helical" evidence="12">
    <location>
        <begin position="362"/>
        <end position="382"/>
    </location>
</feature>
<feature type="domain" description="Cation/H+ exchanger transmembrane" evidence="13">
    <location>
        <begin position="18"/>
        <end position="379"/>
    </location>
</feature>
<evidence type="ECO:0000256" key="4">
    <source>
        <dbReference type="ARBA" id="ARBA00022449"/>
    </source>
</evidence>
<evidence type="ECO:0000313" key="16">
    <source>
        <dbReference type="Proteomes" id="UP000265366"/>
    </source>
</evidence>
<keyword evidence="8" id="KW-0630">Potassium</keyword>
<dbReference type="GO" id="GO:1902600">
    <property type="term" value="P:proton transmembrane transport"/>
    <property type="evidence" value="ECO:0007669"/>
    <property type="project" value="InterPro"/>
</dbReference>
<evidence type="ECO:0000259" key="14">
    <source>
        <dbReference type="Pfam" id="PF02254"/>
    </source>
</evidence>
<dbReference type="EMBL" id="QXFM01000088">
    <property type="protein sequence ID" value="RIV86277.1"/>
    <property type="molecule type" value="Genomic_DNA"/>
</dbReference>
<dbReference type="InterPro" id="IPR006153">
    <property type="entry name" value="Cation/H_exchanger_TM"/>
</dbReference>
<feature type="transmembrane region" description="Helical" evidence="12">
    <location>
        <begin position="34"/>
        <end position="53"/>
    </location>
</feature>
<evidence type="ECO:0000259" key="13">
    <source>
        <dbReference type="Pfam" id="PF00999"/>
    </source>
</evidence>
<protein>
    <submittedName>
        <fullName evidence="15">Sodium:proton exchanger</fullName>
    </submittedName>
</protein>
<feature type="transmembrane region" description="Helical" evidence="12">
    <location>
        <begin position="186"/>
        <end position="203"/>
    </location>
</feature>
<reference evidence="15 16" key="1">
    <citation type="submission" date="2018-08" db="EMBL/GenBank/DDBJ databases">
        <title>Erythrobacter zhengii sp.nov., a bacterium isolated from deep-sea sediment.</title>
        <authorList>
            <person name="Fang C."/>
            <person name="Wu Y.-H."/>
            <person name="Sun C."/>
            <person name="Wang H."/>
            <person name="Cheng H."/>
            <person name="Meng F.-X."/>
            <person name="Wang C.-S."/>
            <person name="Xu X.-W."/>
        </authorList>
    </citation>
    <scope>NUCLEOTIDE SEQUENCE [LARGE SCALE GENOMIC DNA]</scope>
    <source>
        <strain evidence="15 16">CCTCC AB 2015396</strain>
    </source>
</reference>
<dbReference type="PANTHER" id="PTHR46157">
    <property type="entry name" value="K(+) EFFLUX ANTIPORTER 3, CHLOROPLASTIC"/>
    <property type="match status" value="1"/>
</dbReference>
<keyword evidence="10" id="KW-0406">Ion transport</keyword>
<feature type="transmembrane region" description="Helical" evidence="12">
    <location>
        <begin position="301"/>
        <end position="323"/>
    </location>
</feature>
<feature type="transmembrane region" description="Helical" evidence="12">
    <location>
        <begin position="223"/>
        <end position="239"/>
    </location>
</feature>
<evidence type="ECO:0000256" key="8">
    <source>
        <dbReference type="ARBA" id="ARBA00022958"/>
    </source>
</evidence>
<evidence type="ECO:0000256" key="9">
    <source>
        <dbReference type="ARBA" id="ARBA00022989"/>
    </source>
</evidence>
<keyword evidence="3" id="KW-0813">Transport</keyword>
<sequence>MEGHETGFVLQDGALMLAFALVAVIAFRRAGLGATLGYLVAGVLIGPQVLGLVGNAEQMAEIAELGIVMLLFVVGLELSPERLWRLRRAIFGLGTAQVAICGVVVSLLVAVLTNYSLAAAFAIGLPLALSSTAQVLPMLQSAGRLRTPFGEKAFAILLFQDLSIIPLITIVTAMSRNPADADAPSGLVLVGLSLAAIAGLIVANRLVVKPMFRLIGHLGERELFVMAALFIVFASAAVMELLGLSAALGAFIAGVMLADTRYRHELEADIEPFRSILLGMFFLAVGMMLDLSAIAAQPFTVIGFAVLLIAVKTGVITALGLAMKMAWRSALALGLLLSQGGEFAFVLYSQAQGALLLAEQSVSVFSAVVTLSMAATPFLMMLNKRIRSPQVAAEERDGPRNDGARAVIVGFGRFGQTVAQTLMAGGVSVTAIDRKVAQIDLAEEFGSKVYFGDGTRIDMLRQAGATEAQLIMFCHDEMPDAALIEAVDEAFPQALIYVRAFDRRGLLDLAHAPAEGVVREVFAGAIRMARLALAGIGVSEENVEQAEATYRRIDKDRLQLQLDGGDLYAARELSREQQRELREFGRGRALD</sequence>
<evidence type="ECO:0000256" key="3">
    <source>
        <dbReference type="ARBA" id="ARBA00022448"/>
    </source>
</evidence>
<dbReference type="GO" id="GO:0005886">
    <property type="term" value="C:plasma membrane"/>
    <property type="evidence" value="ECO:0007669"/>
    <property type="project" value="InterPro"/>
</dbReference>
<evidence type="ECO:0000256" key="10">
    <source>
        <dbReference type="ARBA" id="ARBA00023065"/>
    </source>
</evidence>
<keyword evidence="16" id="KW-1185">Reference proteome</keyword>
<feature type="transmembrane region" description="Helical" evidence="12">
    <location>
        <begin position="330"/>
        <end position="350"/>
    </location>
</feature>
<dbReference type="SUPFAM" id="SSF51735">
    <property type="entry name" value="NAD(P)-binding Rossmann-fold domains"/>
    <property type="match status" value="1"/>
</dbReference>
<gene>
    <name evidence="15" type="ORF">D2V17_09730</name>
</gene>
<feature type="transmembrane region" description="Helical" evidence="12">
    <location>
        <begin position="90"/>
        <end position="112"/>
    </location>
</feature>
<evidence type="ECO:0000313" key="15">
    <source>
        <dbReference type="EMBL" id="RIV86277.1"/>
    </source>
</evidence>
<keyword evidence="4" id="KW-0050">Antiport</keyword>